<dbReference type="GO" id="GO:0003677">
    <property type="term" value="F:DNA binding"/>
    <property type="evidence" value="ECO:0007669"/>
    <property type="project" value="InterPro"/>
</dbReference>
<dbReference type="GO" id="GO:0075713">
    <property type="term" value="P:establishment of integrated proviral latency"/>
    <property type="evidence" value="ECO:0007669"/>
    <property type="project" value="UniProtKB-KW"/>
</dbReference>
<dbReference type="EMBL" id="JF974300">
    <property type="protein sequence ID" value="AET72538.1"/>
    <property type="molecule type" value="Genomic_DNA"/>
</dbReference>
<dbReference type="GO" id="GO:0016787">
    <property type="term" value="F:hydrolase activity"/>
    <property type="evidence" value="ECO:0007669"/>
    <property type="project" value="UniProtKB-KW"/>
</dbReference>
<evidence type="ECO:0000256" key="3">
    <source>
        <dbReference type="ARBA" id="ARBA00022679"/>
    </source>
</evidence>
<feature type="domain" description="Tyr recombinase" evidence="8">
    <location>
        <begin position="107"/>
        <end position="280"/>
    </location>
</feature>
<dbReference type="GO" id="GO:0015074">
    <property type="term" value="P:DNA integration"/>
    <property type="evidence" value="ECO:0007669"/>
    <property type="project" value="UniProtKB-KW"/>
</dbReference>
<dbReference type="CDD" id="cd00796">
    <property type="entry name" value="INT_Rci_Hp1_C"/>
    <property type="match status" value="1"/>
</dbReference>
<evidence type="ECO:0000256" key="1">
    <source>
        <dbReference type="ARBA" id="ARBA00008857"/>
    </source>
</evidence>
<keyword evidence="5" id="KW-0229">DNA integration</keyword>
<dbReference type="Gene3D" id="1.10.443.10">
    <property type="entry name" value="Intergrase catalytic core"/>
    <property type="match status" value="1"/>
</dbReference>
<dbReference type="InterPro" id="IPR011010">
    <property type="entry name" value="DNA_brk_join_enz"/>
</dbReference>
<dbReference type="GO" id="GO:0044826">
    <property type="term" value="P:viral genome integration into host DNA"/>
    <property type="evidence" value="ECO:0007669"/>
    <property type="project" value="UniProtKB-KW"/>
</dbReference>
<dbReference type="GeneID" id="26646401"/>
<keyword evidence="6" id="KW-0233">DNA recombination</keyword>
<evidence type="ECO:0000313" key="12">
    <source>
        <dbReference type="Proteomes" id="UP000297398"/>
    </source>
</evidence>
<dbReference type="Proteomes" id="UP000297398">
    <property type="component" value="Segment"/>
</dbReference>
<proteinExistence type="inferred from homology"/>
<evidence type="ECO:0000313" key="10">
    <source>
        <dbReference type="EMBL" id="AGK86695.1"/>
    </source>
</evidence>
<evidence type="ECO:0000313" key="11">
    <source>
        <dbReference type="Proteomes" id="UP000030042"/>
    </source>
</evidence>
<keyword evidence="7" id="KW-1160">Virus entry into host cell</keyword>
<evidence type="ECO:0000259" key="8">
    <source>
        <dbReference type="PROSITE" id="PS51898"/>
    </source>
</evidence>
<evidence type="ECO:0000313" key="9">
    <source>
        <dbReference type="EMBL" id="AET72538.1"/>
    </source>
</evidence>
<gene>
    <name evidence="10" type="ORF">S-CBP42_0044</name>
    <name evidence="9" type="ORF">SXGG_00041</name>
</gene>
<keyword evidence="3" id="KW-0808">Transferase</keyword>
<dbReference type="SUPFAM" id="SSF56349">
    <property type="entry name" value="DNA breaking-rejoining enzymes"/>
    <property type="match status" value="1"/>
</dbReference>
<evidence type="ECO:0000256" key="4">
    <source>
        <dbReference type="ARBA" id="ARBA00022801"/>
    </source>
</evidence>
<dbReference type="OrthoDB" id="15958at10239"/>
<dbReference type="RefSeq" id="YP_009220228.1">
    <property type="nucleotide sequence ID" value="NC_029031.1"/>
</dbReference>
<dbReference type="KEGG" id="vg:26646401"/>
<dbReference type="Pfam" id="PF00589">
    <property type="entry name" value="Phage_integrase"/>
    <property type="match status" value="1"/>
</dbReference>
<evidence type="ECO:0000256" key="5">
    <source>
        <dbReference type="ARBA" id="ARBA00022908"/>
    </source>
</evidence>
<dbReference type="InterPro" id="IPR050090">
    <property type="entry name" value="Tyrosine_recombinase_XerCD"/>
</dbReference>
<reference evidence="11" key="2">
    <citation type="submission" date="2012-12" db="EMBL/GenBank/DDBJ databases">
        <title>Genomics of marine cyanopodoviruses.</title>
        <authorList>
            <person name="Huang S."/>
            <person name="Chen F."/>
        </authorList>
    </citation>
    <scope>NUCLEOTIDE SEQUENCE [LARGE SCALE GENOMIC DNA]</scope>
</reference>
<evidence type="ECO:0000256" key="6">
    <source>
        <dbReference type="ARBA" id="ARBA00023172"/>
    </source>
</evidence>
<dbReference type="InterPro" id="IPR013762">
    <property type="entry name" value="Integrase-like_cat_sf"/>
</dbReference>
<evidence type="ECO:0000256" key="2">
    <source>
        <dbReference type="ARBA" id="ARBA00016082"/>
    </source>
</evidence>
<dbReference type="InterPro" id="IPR002104">
    <property type="entry name" value="Integrase_catalytic"/>
</dbReference>
<accession>G8EYF8</accession>
<reference evidence="10 11" key="3">
    <citation type="journal article" date="2015" name="PLoS ONE">
        <title>Comparative Genomic and Phylogenomic Analyses Reveal a Conserved Core Genome Shared by Estuarine and Oceanic Cyanopodoviruses.</title>
        <authorList>
            <person name="Huang S."/>
            <person name="Zhang S."/>
            <person name="Jiao N."/>
            <person name="Chen F."/>
        </authorList>
    </citation>
    <scope>NUCLEOTIDE SEQUENCE [LARGE SCALE GENOMIC DNA]</scope>
</reference>
<reference evidence="9 12" key="1">
    <citation type="submission" date="2010-12" db="EMBL/GenBank/DDBJ databases">
        <title>The Genome Sequence of Synechococcus phage S-CBP42.</title>
        <authorList>
            <consortium name="The Broad Institute Genome Sequencing Platform"/>
            <person name="Henn M.R."/>
            <person name="Chen F."/>
            <person name="Wang K."/>
            <person name="Levin J."/>
            <person name="Malboeuf C."/>
            <person name="Casali M."/>
            <person name="Russ C."/>
            <person name="Lennon N."/>
            <person name="Chapman S.B."/>
            <person name="Erlich R."/>
            <person name="Young S.K."/>
            <person name="Yandava C."/>
            <person name="Zeng Q."/>
            <person name="Alvarado L."/>
            <person name="Anderson S."/>
            <person name="Berlin A."/>
            <person name="Chen Z."/>
            <person name="Freedman E."/>
            <person name="Gellesch M."/>
            <person name="Goldberg J."/>
            <person name="Green L."/>
            <person name="Griggs A."/>
            <person name="Gujja S."/>
            <person name="Heilman E.R."/>
            <person name="Heiman D."/>
            <person name="Hollinger A."/>
            <person name="Howarth C."/>
            <person name="Larson L."/>
            <person name="Mehta T."/>
            <person name="Pearson M."/>
            <person name="Roberts A."/>
            <person name="Ryan E."/>
            <person name="Saif S."/>
            <person name="Shea T."/>
            <person name="Shenoy N."/>
            <person name="Sisk P."/>
            <person name="Stolte C."/>
            <person name="Sykes S."/>
            <person name="White J."/>
            <person name="Haas B."/>
            <person name="Nusbaum C."/>
            <person name="Birren B."/>
        </authorList>
    </citation>
    <scope>NUCLEOTIDE SEQUENCE [LARGE SCALE GENOMIC DNA]</scope>
</reference>
<dbReference type="GO" id="GO:0016740">
    <property type="term" value="F:transferase activity"/>
    <property type="evidence" value="ECO:0007669"/>
    <property type="project" value="UniProtKB-KW"/>
</dbReference>
<keyword evidence="4" id="KW-0378">Hydrolase</keyword>
<protein>
    <recommendedName>
        <fullName evidence="2">Integrase</fullName>
    </recommendedName>
</protein>
<keyword evidence="7" id="KW-1179">Viral genome integration</keyword>
<dbReference type="GO" id="GO:0006310">
    <property type="term" value="P:DNA recombination"/>
    <property type="evidence" value="ECO:0007669"/>
    <property type="project" value="UniProtKB-KW"/>
</dbReference>
<dbReference type="Proteomes" id="UP000030042">
    <property type="component" value="Segment"/>
</dbReference>
<dbReference type="EMBL" id="KC310805">
    <property type="protein sequence ID" value="AGK86695.1"/>
    <property type="molecule type" value="Genomic_DNA"/>
</dbReference>
<sequence length="282" mass="31988">MTTPTKTWGEAFDYTWKVKWRRMASAKTNQINAGHITTYAGRSLPLSRMGKAGWWMELISDLQDEGRNSSTINRIISAGTTVMRFTRLAGLHDVAVPQFQRLKEGEHRMTYFTKEQVQQMAFVAVDIFDRKDLADAIVFAAYTGVRQGELLKLRSEDVDLGLSRIFVGGKPGRETKGKNVRAIPIHNLVAPIVTDRLDRKLLFGDDWANKDQLYAAFKKVRKYCGINEDHVWHSLRHSFGTFLGEVTHPRQIMALMGHANIETSLRYVKATDEATRSAVMAI</sequence>
<name>G8EYF8_9CAUD</name>
<comment type="similarity">
    <text evidence="1">Belongs to the 'phage' integrase family.</text>
</comment>
<dbReference type="PROSITE" id="PS51898">
    <property type="entry name" value="TYR_RECOMBINASE"/>
    <property type="match status" value="1"/>
</dbReference>
<dbReference type="PANTHER" id="PTHR30349">
    <property type="entry name" value="PHAGE INTEGRASE-RELATED"/>
    <property type="match status" value="1"/>
</dbReference>
<organism evidence="9 12">
    <name type="scientific">Synechococcus phage S-CBP42</name>
    <dbReference type="NCBI Taxonomy" id="461711"/>
    <lineage>
        <taxon>Viruses</taxon>
        <taxon>Duplodnaviria</taxon>
        <taxon>Heunggongvirae</taxon>
        <taxon>Uroviricota</taxon>
        <taxon>Caudoviricetes</taxon>
        <taxon>Autographivirales</taxon>
        <taxon>Aegirvirus</taxon>
        <taxon>Aegirvirus SCBP42</taxon>
    </lineage>
</organism>
<evidence type="ECO:0000256" key="7">
    <source>
        <dbReference type="ARBA" id="ARBA00023195"/>
    </source>
</evidence>
<dbReference type="PANTHER" id="PTHR30349:SF64">
    <property type="entry name" value="PROPHAGE INTEGRASE INTD-RELATED"/>
    <property type="match status" value="1"/>
</dbReference>
<keyword evidence="11" id="KW-1185">Reference proteome</keyword>